<organism evidence="1 2">
    <name type="scientific">Owenia fusiformis</name>
    <name type="common">Polychaete worm</name>
    <dbReference type="NCBI Taxonomy" id="6347"/>
    <lineage>
        <taxon>Eukaryota</taxon>
        <taxon>Metazoa</taxon>
        <taxon>Spiralia</taxon>
        <taxon>Lophotrochozoa</taxon>
        <taxon>Annelida</taxon>
        <taxon>Polychaeta</taxon>
        <taxon>Sedentaria</taxon>
        <taxon>Canalipalpata</taxon>
        <taxon>Sabellida</taxon>
        <taxon>Oweniida</taxon>
        <taxon>Oweniidae</taxon>
        <taxon>Owenia</taxon>
    </lineage>
</organism>
<dbReference type="PANTHER" id="PTHR22916:SF3">
    <property type="entry name" value="UDP-GLCNAC:BETAGAL BETA-1,3-N-ACETYLGLUCOSAMINYLTRANSFERASE-LIKE PROTEIN 1"/>
    <property type="match status" value="1"/>
</dbReference>
<accession>A0A8J1U5G6</accession>
<dbReference type="Pfam" id="PF00535">
    <property type="entry name" value="Glycos_transf_2"/>
    <property type="match status" value="1"/>
</dbReference>
<gene>
    <name evidence="1" type="ORF">OFUS_LOCUS19943</name>
</gene>
<dbReference type="InterPro" id="IPR029044">
    <property type="entry name" value="Nucleotide-diphossugar_trans"/>
</dbReference>
<dbReference type="PANTHER" id="PTHR22916">
    <property type="entry name" value="GLYCOSYLTRANSFERASE"/>
    <property type="match status" value="1"/>
</dbReference>
<keyword evidence="2" id="KW-1185">Reference proteome</keyword>
<name>A0A8J1U5G6_OWEFU</name>
<protein>
    <submittedName>
        <fullName evidence="1">Uncharacterized protein</fullName>
    </submittedName>
</protein>
<reference evidence="1" key="1">
    <citation type="submission" date="2022-03" db="EMBL/GenBank/DDBJ databases">
        <authorList>
            <person name="Martin C."/>
        </authorList>
    </citation>
    <scope>NUCLEOTIDE SEQUENCE</scope>
</reference>
<comment type="caution">
    <text evidence="1">The sequence shown here is derived from an EMBL/GenBank/DDBJ whole genome shotgun (WGS) entry which is preliminary data.</text>
</comment>
<evidence type="ECO:0000313" key="1">
    <source>
        <dbReference type="EMBL" id="CAH1795398.1"/>
    </source>
</evidence>
<evidence type="ECO:0000313" key="2">
    <source>
        <dbReference type="Proteomes" id="UP000749559"/>
    </source>
</evidence>
<dbReference type="GO" id="GO:0016758">
    <property type="term" value="F:hexosyltransferase activity"/>
    <property type="evidence" value="ECO:0007669"/>
    <property type="project" value="UniProtKB-ARBA"/>
</dbReference>
<dbReference type="AlphaFoldDB" id="A0A8J1U5G6"/>
<dbReference type="SUPFAM" id="SSF53448">
    <property type="entry name" value="Nucleotide-diphospho-sugar transferases"/>
    <property type="match status" value="1"/>
</dbReference>
<dbReference type="Proteomes" id="UP000749559">
    <property type="component" value="Unassembled WGS sequence"/>
</dbReference>
<dbReference type="EMBL" id="CAIIXF020000009">
    <property type="protein sequence ID" value="CAH1795398.1"/>
    <property type="molecule type" value="Genomic_DNA"/>
</dbReference>
<proteinExistence type="predicted"/>
<dbReference type="InterPro" id="IPR001173">
    <property type="entry name" value="Glyco_trans_2-like"/>
</dbReference>
<sequence>MTDVSIVVCYYNAEKWLEECIRSVYDQDFIGTIEFSLYNDGSKDSSYEIVERWRNLLEERGISVKLGGHSEPHPKGVGFAKNCAVRQSNGEYICFLDADDVLRKDRVTKQYEATKDNKNIITGSQIWREPEGSTVRFTEWANTLTPEQLYTQMFTSHGPTVVMPTWFCAREVFERVGGFNEGGKGVPEDMLFFYEHIRQGGSIQRVDEPLLMYRYHPEATTFSIHEDTIWGHRIAFFQERVLSKWSKFTVWNAGKQGRKFYRSISQHNRNKVLSFCDVDEKKIKKGVYIYEDSEEMPRPKVPIIHFSQAKPPIVICVKQALTSGSFEENLASLGLTEGRDYYHFN</sequence>
<dbReference type="OrthoDB" id="206708at2759"/>
<dbReference type="Gene3D" id="3.90.550.10">
    <property type="entry name" value="Spore Coat Polysaccharide Biosynthesis Protein SpsA, Chain A"/>
    <property type="match status" value="1"/>
</dbReference>